<protein>
    <submittedName>
        <fullName evidence="1">Four helix bundle protein</fullName>
    </submittedName>
</protein>
<dbReference type="EMBL" id="JACQXR010000012">
    <property type="protein sequence ID" value="MBI4725838.1"/>
    <property type="molecule type" value="Genomic_DNA"/>
</dbReference>
<organism evidence="1 2">
    <name type="scientific">candidate division TA06 bacterium</name>
    <dbReference type="NCBI Taxonomy" id="2250710"/>
    <lineage>
        <taxon>Bacteria</taxon>
        <taxon>Bacteria division TA06</taxon>
    </lineage>
</organism>
<name>A0A933MJD1_UNCT6</name>
<comment type="caution">
    <text evidence="1">The sequence shown here is derived from an EMBL/GenBank/DDBJ whole genome shotgun (WGS) entry which is preliminary data.</text>
</comment>
<dbReference type="AlphaFoldDB" id="A0A933MJD1"/>
<sequence length="62" mass="7467">MMEPAKSFRDLIVWQKAHQLVLAVYRYSDNFPGKEMYCLIPLLSGYYGKWRFSWYKSLRING</sequence>
<evidence type="ECO:0000313" key="1">
    <source>
        <dbReference type="EMBL" id="MBI4725838.1"/>
    </source>
</evidence>
<dbReference type="SUPFAM" id="SSF158446">
    <property type="entry name" value="IVS-encoded protein-like"/>
    <property type="match status" value="1"/>
</dbReference>
<dbReference type="InterPro" id="IPR036583">
    <property type="entry name" value="23S_rRNA_IVS_sf"/>
</dbReference>
<accession>A0A933MJD1</accession>
<reference evidence="1" key="1">
    <citation type="submission" date="2020-07" db="EMBL/GenBank/DDBJ databases">
        <title>Huge and variable diversity of episymbiotic CPR bacteria and DPANN archaea in groundwater ecosystems.</title>
        <authorList>
            <person name="He C.Y."/>
            <person name="Keren R."/>
            <person name="Whittaker M."/>
            <person name="Farag I.F."/>
            <person name="Doudna J."/>
            <person name="Cate J.H.D."/>
            <person name="Banfield J.F."/>
        </authorList>
    </citation>
    <scope>NUCLEOTIDE SEQUENCE</scope>
    <source>
        <strain evidence="1">NC_groundwater_1520_Pr4_B-0.1um_53_5</strain>
    </source>
</reference>
<gene>
    <name evidence="1" type="ORF">HY768_01200</name>
</gene>
<dbReference type="Proteomes" id="UP000736328">
    <property type="component" value="Unassembled WGS sequence"/>
</dbReference>
<dbReference type="Gene3D" id="1.20.1440.60">
    <property type="entry name" value="23S rRNA-intervening sequence"/>
    <property type="match status" value="1"/>
</dbReference>
<proteinExistence type="predicted"/>
<evidence type="ECO:0000313" key="2">
    <source>
        <dbReference type="Proteomes" id="UP000736328"/>
    </source>
</evidence>